<gene>
    <name evidence="1" type="ORF">E5357_14980</name>
</gene>
<dbReference type="Proteomes" id="UP000307720">
    <property type="component" value="Unassembled WGS sequence"/>
</dbReference>
<proteinExistence type="predicted"/>
<organism evidence="1 2">
    <name type="scientific">Hominisplanchenecus murintestinalis</name>
    <dbReference type="NCBI Taxonomy" id="2941517"/>
    <lineage>
        <taxon>Bacteria</taxon>
        <taxon>Bacillati</taxon>
        <taxon>Bacillota</taxon>
        <taxon>Clostridia</taxon>
        <taxon>Lachnospirales</taxon>
        <taxon>Lachnospiraceae</taxon>
        <taxon>Hominisplanchenecus</taxon>
    </lineage>
</organism>
<reference evidence="1" key="1">
    <citation type="submission" date="2019-04" db="EMBL/GenBank/DDBJ databases">
        <title>Microbes associate with the intestines of laboratory mice.</title>
        <authorList>
            <person name="Navarre W."/>
            <person name="Wong E."/>
            <person name="Huang K."/>
            <person name="Tropini C."/>
            <person name="Ng K."/>
            <person name="Yu B."/>
        </authorList>
    </citation>
    <scope>NUCLEOTIDE SEQUENCE</scope>
    <source>
        <strain evidence="1">NM72_1-8</strain>
    </source>
</reference>
<protein>
    <submittedName>
        <fullName evidence="1">Uncharacterized protein</fullName>
    </submittedName>
</protein>
<accession>A0AC61QVJ1</accession>
<comment type="caution">
    <text evidence="1">The sequence shown here is derived from an EMBL/GenBank/DDBJ whole genome shotgun (WGS) entry which is preliminary data.</text>
</comment>
<keyword evidence="2" id="KW-1185">Reference proteome</keyword>
<evidence type="ECO:0000313" key="1">
    <source>
        <dbReference type="EMBL" id="TGX96794.1"/>
    </source>
</evidence>
<dbReference type="EMBL" id="SRZB01000047">
    <property type="protein sequence ID" value="TGX96794.1"/>
    <property type="molecule type" value="Genomic_DNA"/>
</dbReference>
<name>A0AC61QVJ1_9FIRM</name>
<sequence length="75" mass="8376">MIENNTVPVKINDKLSAEINGIVRKVIRLNKRGIRIVLTDINNILNGLNKTNHVPWGFGLTQNSTYANMCITVAE</sequence>
<evidence type="ECO:0000313" key="2">
    <source>
        <dbReference type="Proteomes" id="UP000307720"/>
    </source>
</evidence>